<organism evidence="2 3">
    <name type="scientific">Zophobas morio</name>
    <dbReference type="NCBI Taxonomy" id="2755281"/>
    <lineage>
        <taxon>Eukaryota</taxon>
        <taxon>Metazoa</taxon>
        <taxon>Ecdysozoa</taxon>
        <taxon>Arthropoda</taxon>
        <taxon>Hexapoda</taxon>
        <taxon>Insecta</taxon>
        <taxon>Pterygota</taxon>
        <taxon>Neoptera</taxon>
        <taxon>Endopterygota</taxon>
        <taxon>Coleoptera</taxon>
        <taxon>Polyphaga</taxon>
        <taxon>Cucujiformia</taxon>
        <taxon>Tenebrionidae</taxon>
        <taxon>Zophobas</taxon>
    </lineage>
</organism>
<feature type="transmembrane region" description="Helical" evidence="1">
    <location>
        <begin position="63"/>
        <end position="85"/>
    </location>
</feature>
<dbReference type="Proteomes" id="UP001168821">
    <property type="component" value="Unassembled WGS sequence"/>
</dbReference>
<dbReference type="EMBL" id="JALNTZ010000010">
    <property type="protein sequence ID" value="KAJ3639530.1"/>
    <property type="molecule type" value="Genomic_DNA"/>
</dbReference>
<comment type="caution">
    <text evidence="2">The sequence shown here is derived from an EMBL/GenBank/DDBJ whole genome shotgun (WGS) entry which is preliminary data.</text>
</comment>
<keyword evidence="1" id="KW-0472">Membrane</keyword>
<protein>
    <submittedName>
        <fullName evidence="2">Uncharacterized protein</fullName>
    </submittedName>
</protein>
<keyword evidence="3" id="KW-1185">Reference proteome</keyword>
<evidence type="ECO:0000256" key="1">
    <source>
        <dbReference type="SAM" id="Phobius"/>
    </source>
</evidence>
<keyword evidence="1" id="KW-1133">Transmembrane helix</keyword>
<proteinExistence type="predicted"/>
<dbReference type="AlphaFoldDB" id="A0AA38M0N9"/>
<reference evidence="2" key="1">
    <citation type="journal article" date="2023" name="G3 (Bethesda)">
        <title>Whole genome assemblies of Zophobas morio and Tenebrio molitor.</title>
        <authorList>
            <person name="Kaur S."/>
            <person name="Stinson S.A."/>
            <person name="diCenzo G.C."/>
        </authorList>
    </citation>
    <scope>NUCLEOTIDE SEQUENCE</scope>
    <source>
        <strain evidence="2">QUZm001</strain>
    </source>
</reference>
<evidence type="ECO:0000313" key="3">
    <source>
        <dbReference type="Proteomes" id="UP001168821"/>
    </source>
</evidence>
<name>A0AA38M0N9_9CUCU</name>
<sequence>MSGSSSPRSKICSSACSYHSYDREFESATPKSITMSTRSILDKFTIDKDVNRTHHGNRLIHDWLSCFCTLLISTPLFWFLILVVLGHSLDSSYARSRNTGSDVYNNLKHNLKSPA</sequence>
<evidence type="ECO:0000313" key="2">
    <source>
        <dbReference type="EMBL" id="KAJ3639530.1"/>
    </source>
</evidence>
<accession>A0AA38M0N9</accession>
<keyword evidence="1" id="KW-0812">Transmembrane</keyword>
<gene>
    <name evidence="2" type="ORF">Zmor_002885</name>
</gene>